<dbReference type="GO" id="GO:0005829">
    <property type="term" value="C:cytosol"/>
    <property type="evidence" value="ECO:0000318"/>
    <property type="project" value="GO_Central"/>
</dbReference>
<dbReference type="InterPro" id="IPR029055">
    <property type="entry name" value="Ntn_hydrolases_N"/>
</dbReference>
<name>A0A1U8HET7_CAPAN</name>
<dbReference type="SUPFAM" id="SSF56235">
    <property type="entry name" value="N-terminal nucleophile aminohydrolases (Ntn hydrolases)"/>
    <property type="match status" value="1"/>
</dbReference>
<dbReference type="EMBL" id="AYRZ02000076">
    <property type="protein sequence ID" value="PHT62453.1"/>
    <property type="molecule type" value="Genomic_DNA"/>
</dbReference>
<protein>
    <submittedName>
        <fullName evidence="1">Uncharacterized protein</fullName>
    </submittedName>
</protein>
<gene>
    <name evidence="1" type="ORF">T459_33670</name>
</gene>
<dbReference type="GO" id="GO:0005634">
    <property type="term" value="C:nucleus"/>
    <property type="evidence" value="ECO:0000318"/>
    <property type="project" value="GO_Central"/>
</dbReference>
<dbReference type="GO" id="GO:0019774">
    <property type="term" value="C:proteasome core complex, beta-subunit complex"/>
    <property type="evidence" value="ECO:0000318"/>
    <property type="project" value="GO_Central"/>
</dbReference>
<comment type="caution">
    <text evidence="1">The sequence shown here is derived from an EMBL/GenBank/DDBJ whole genome shotgun (WGS) entry which is preliminary data.</text>
</comment>
<dbReference type="GO" id="GO:0004175">
    <property type="term" value="F:endopeptidase activity"/>
    <property type="evidence" value="ECO:0000318"/>
    <property type="project" value="GO_Central"/>
</dbReference>
<reference evidence="1 2" key="2">
    <citation type="journal article" date="2017" name="Genome Biol.">
        <title>New reference genome sequences of hot pepper reveal the massive evolution of plant disease-resistance genes by retroduplication.</title>
        <authorList>
            <person name="Kim S."/>
            <person name="Park J."/>
            <person name="Yeom S.I."/>
            <person name="Kim Y.M."/>
            <person name="Seo E."/>
            <person name="Kim K.T."/>
            <person name="Kim M.S."/>
            <person name="Lee J.M."/>
            <person name="Cheong K."/>
            <person name="Shin H.S."/>
            <person name="Kim S.B."/>
            <person name="Han K."/>
            <person name="Lee J."/>
            <person name="Park M."/>
            <person name="Lee H.A."/>
            <person name="Lee H.Y."/>
            <person name="Lee Y."/>
            <person name="Oh S."/>
            <person name="Lee J.H."/>
            <person name="Choi E."/>
            <person name="Choi E."/>
            <person name="Lee S.E."/>
            <person name="Jeon J."/>
            <person name="Kim H."/>
            <person name="Choi G."/>
            <person name="Song H."/>
            <person name="Lee J."/>
            <person name="Lee S.C."/>
            <person name="Kwon J.K."/>
            <person name="Lee H.Y."/>
            <person name="Koo N."/>
            <person name="Hong Y."/>
            <person name="Kim R.W."/>
            <person name="Kang W.H."/>
            <person name="Huh J.H."/>
            <person name="Kang B.C."/>
            <person name="Yang T.J."/>
            <person name="Lee Y.H."/>
            <person name="Bennetzen J.L."/>
            <person name="Choi D."/>
        </authorList>
    </citation>
    <scope>NUCLEOTIDE SEQUENCE [LARGE SCALE GENOMIC DNA]</scope>
    <source>
        <strain evidence="2">cv. CM334</strain>
    </source>
</reference>
<accession>A0A1U8HET7</accession>
<dbReference type="Gene3D" id="3.60.20.10">
    <property type="entry name" value="Glutamine Phosphoribosylpyrophosphate, subunit 1, domain 1"/>
    <property type="match status" value="1"/>
</dbReference>
<dbReference type="Gramene" id="PHT62453">
    <property type="protein sequence ID" value="PHT62453"/>
    <property type="gene ID" value="T459_33670"/>
</dbReference>
<sequence length="150" mass="16658">MCLFNIDSNKPHLSNTTTIVGVMYDDGIILGSTDAITQLNSNVFLCHCTHETEILLEDAENFILDQENIMVRAETIGTMLSAYNDDTWNILQTGVIIGGGKKIYEISHDGIAVEKFNFGVGGYGDVYLSDLLEKEWKKGIHEQEAERIGV</sequence>
<reference evidence="1 2" key="1">
    <citation type="journal article" date="2014" name="Nat. Genet.">
        <title>Genome sequence of the hot pepper provides insights into the evolution of pungency in Capsicum species.</title>
        <authorList>
            <person name="Kim S."/>
            <person name="Park M."/>
            <person name="Yeom S.I."/>
            <person name="Kim Y.M."/>
            <person name="Lee J.M."/>
            <person name="Lee H.A."/>
            <person name="Seo E."/>
            <person name="Choi J."/>
            <person name="Cheong K."/>
            <person name="Kim K.T."/>
            <person name="Jung K."/>
            <person name="Lee G.W."/>
            <person name="Oh S.K."/>
            <person name="Bae C."/>
            <person name="Kim S.B."/>
            <person name="Lee H.Y."/>
            <person name="Kim S.Y."/>
            <person name="Kim M.S."/>
            <person name="Kang B.C."/>
            <person name="Jo Y.D."/>
            <person name="Yang H.B."/>
            <person name="Jeong H.J."/>
            <person name="Kang W.H."/>
            <person name="Kwon J.K."/>
            <person name="Shin C."/>
            <person name="Lim J.Y."/>
            <person name="Park J.H."/>
            <person name="Huh J.H."/>
            <person name="Kim J.S."/>
            <person name="Kim B.D."/>
            <person name="Cohen O."/>
            <person name="Paran I."/>
            <person name="Suh M.C."/>
            <person name="Lee S.B."/>
            <person name="Kim Y.K."/>
            <person name="Shin Y."/>
            <person name="Noh S.J."/>
            <person name="Park J."/>
            <person name="Seo Y.S."/>
            <person name="Kwon S.Y."/>
            <person name="Kim H.A."/>
            <person name="Park J.M."/>
            <person name="Kim H.J."/>
            <person name="Choi S.B."/>
            <person name="Bosland P.W."/>
            <person name="Reeves G."/>
            <person name="Jo S.H."/>
            <person name="Lee B.W."/>
            <person name="Cho H.T."/>
            <person name="Choi H.S."/>
            <person name="Lee M.S."/>
            <person name="Yu Y."/>
            <person name="Do Choi Y."/>
            <person name="Park B.S."/>
            <person name="van Deynze A."/>
            <person name="Ashrafi H."/>
            <person name="Hill T."/>
            <person name="Kim W.T."/>
            <person name="Pai H.S."/>
            <person name="Ahn H.K."/>
            <person name="Yeam I."/>
            <person name="Giovannoni J.J."/>
            <person name="Rose J.K."/>
            <person name="Sorensen I."/>
            <person name="Lee S.J."/>
            <person name="Kim R.W."/>
            <person name="Choi I.Y."/>
            <person name="Choi B.S."/>
            <person name="Lim J.S."/>
            <person name="Lee Y.H."/>
            <person name="Choi D."/>
        </authorList>
    </citation>
    <scope>NUCLEOTIDE SEQUENCE [LARGE SCALE GENOMIC DNA]</scope>
    <source>
        <strain evidence="2">cv. CM334</strain>
    </source>
</reference>
<dbReference type="OMA" id="CTHETEI"/>
<dbReference type="AlphaFoldDB" id="A0A1U8HET7"/>
<dbReference type="Proteomes" id="UP000222542">
    <property type="component" value="Unassembled WGS sequence"/>
</dbReference>
<dbReference type="STRING" id="4072.A0A1U8HET7"/>
<evidence type="ECO:0000313" key="1">
    <source>
        <dbReference type="EMBL" id="PHT62453.1"/>
    </source>
</evidence>
<evidence type="ECO:0000313" key="2">
    <source>
        <dbReference type="Proteomes" id="UP000222542"/>
    </source>
</evidence>
<keyword evidence="2" id="KW-1185">Reference proteome</keyword>
<organism evidence="1 2">
    <name type="scientific">Capsicum annuum</name>
    <name type="common">Capsicum pepper</name>
    <dbReference type="NCBI Taxonomy" id="4072"/>
    <lineage>
        <taxon>Eukaryota</taxon>
        <taxon>Viridiplantae</taxon>
        <taxon>Streptophyta</taxon>
        <taxon>Embryophyta</taxon>
        <taxon>Tracheophyta</taxon>
        <taxon>Spermatophyta</taxon>
        <taxon>Magnoliopsida</taxon>
        <taxon>eudicotyledons</taxon>
        <taxon>Gunneridae</taxon>
        <taxon>Pentapetalae</taxon>
        <taxon>asterids</taxon>
        <taxon>lamiids</taxon>
        <taxon>Solanales</taxon>
        <taxon>Solanaceae</taxon>
        <taxon>Solanoideae</taxon>
        <taxon>Capsiceae</taxon>
        <taxon>Capsicum</taxon>
    </lineage>
</organism>
<dbReference type="GO" id="GO:0043161">
    <property type="term" value="P:proteasome-mediated ubiquitin-dependent protein catabolic process"/>
    <property type="evidence" value="ECO:0000318"/>
    <property type="project" value="GO_Central"/>
</dbReference>
<proteinExistence type="predicted"/>